<evidence type="ECO:0000313" key="4">
    <source>
        <dbReference type="Proteomes" id="UP000230750"/>
    </source>
</evidence>
<sequence length="772" mass="86085">GMFSNMSQILFNTRKQFLREISLLIPDNWKPKPEYEQIRPNQTLQTARVIIRNETSIGMPPSYPFVRRFSGGCGEEGEYIYLPYGNLTSEKSSTQADTMIELWELLLAEGTEYCGSIAGREREKTSEQSFTPGPPSFRLLRRRNELNVVILDARETMQDNNKFSRMMERFEYYIWHLFPTYSWLGIVTATDTVKKMVPCLKLWESPNFRQSFLLRSNVPQVARGSSSLADAVVKALEVLKERRTDVSGSRIFVMSDGTDVNSTLDDVYELVASAGVILASLPFSQNASENIQLNHTINENFTVSDLDMLYRLEDQNIYSKILALDMQEVDDLNPLSFRVEGDFSNRAALVRIKSNNAAFLNISGFCENNVCIPDEIIFTEEYLDAVFYTETLDELEINSFVKQNISLEVFSTFLGPVLTYDQSIYVNEDLKARAILKPIVVNFTTVEEGVSLFTILTKNERPVLNVSLVEANAIFPDGMTASWQLTDNGKDADESINDGSYSGYFNNFTIEGDYSVAVHVTSGDSSCIAKVNTNGESVGGCDVIPYFEQYISAQTFTVIGIPPSPIDDVNITSVNRRTVNVEWTAPGEDFMIGKAARYDVRFSQTEDSQDFDLATPVTLDSLLSGTVTSPQEALSSESIELHFSENSGAVFYITIKTIDSSGNVADVSNVAKVVFEEIKVETVDDDKDGSSEVSLIDTVKGVMGTPSFIGAVCVIGVVILGIFLIQWWKHSRKGSSSSVIFLKPSPSRVTPQVVRRSDPRGPAENVIIIEDF</sequence>
<dbReference type="InterPro" id="IPR013642">
    <property type="entry name" value="CLCA_N"/>
</dbReference>
<keyword evidence="1" id="KW-0472">Membrane</keyword>
<dbReference type="Proteomes" id="UP000230750">
    <property type="component" value="Unassembled WGS sequence"/>
</dbReference>
<dbReference type="EMBL" id="MRZV01000564">
    <property type="protein sequence ID" value="PIK47697.1"/>
    <property type="molecule type" value="Genomic_DNA"/>
</dbReference>
<evidence type="ECO:0000313" key="3">
    <source>
        <dbReference type="EMBL" id="PIK47697.1"/>
    </source>
</evidence>
<evidence type="ECO:0000256" key="1">
    <source>
        <dbReference type="SAM" id="Phobius"/>
    </source>
</evidence>
<gene>
    <name evidence="3" type="ORF">BSL78_15439</name>
</gene>
<dbReference type="Gene3D" id="2.60.40.10">
    <property type="entry name" value="Immunoglobulins"/>
    <property type="match status" value="1"/>
</dbReference>
<keyword evidence="4" id="KW-1185">Reference proteome</keyword>
<name>A0A2G8KI76_STIJA</name>
<dbReference type="InterPro" id="IPR036465">
    <property type="entry name" value="vWFA_dom_sf"/>
</dbReference>
<dbReference type="CDD" id="cd00063">
    <property type="entry name" value="FN3"/>
    <property type="match status" value="1"/>
</dbReference>
<accession>A0A2G8KI76</accession>
<dbReference type="AlphaFoldDB" id="A0A2G8KI76"/>
<dbReference type="SUPFAM" id="SSF53300">
    <property type="entry name" value="vWA-like"/>
    <property type="match status" value="1"/>
</dbReference>
<evidence type="ECO:0000259" key="2">
    <source>
        <dbReference type="Pfam" id="PF08434"/>
    </source>
</evidence>
<protein>
    <submittedName>
        <fullName evidence="3">Putative epithelial chloride channel protein-like isoform X3</fullName>
    </submittedName>
</protein>
<dbReference type="InterPro" id="IPR013783">
    <property type="entry name" value="Ig-like_fold"/>
</dbReference>
<comment type="caution">
    <text evidence="3">The sequence shown here is derived from an EMBL/GenBank/DDBJ whole genome shotgun (WGS) entry which is preliminary data.</text>
</comment>
<dbReference type="OrthoDB" id="10021899at2759"/>
<proteinExistence type="predicted"/>
<keyword evidence="1" id="KW-1133">Transmembrane helix</keyword>
<organism evidence="3 4">
    <name type="scientific">Stichopus japonicus</name>
    <name type="common">Sea cucumber</name>
    <dbReference type="NCBI Taxonomy" id="307972"/>
    <lineage>
        <taxon>Eukaryota</taxon>
        <taxon>Metazoa</taxon>
        <taxon>Echinodermata</taxon>
        <taxon>Eleutherozoa</taxon>
        <taxon>Echinozoa</taxon>
        <taxon>Holothuroidea</taxon>
        <taxon>Aspidochirotacea</taxon>
        <taxon>Aspidochirotida</taxon>
        <taxon>Stichopodidae</taxon>
        <taxon>Apostichopus</taxon>
    </lineage>
</organism>
<feature type="transmembrane region" description="Helical" evidence="1">
    <location>
        <begin position="708"/>
        <end position="728"/>
    </location>
</feature>
<dbReference type="InterPro" id="IPR003961">
    <property type="entry name" value="FN3_dom"/>
</dbReference>
<dbReference type="Gene3D" id="3.40.50.410">
    <property type="entry name" value="von Willebrand factor, type A domain"/>
    <property type="match status" value="1"/>
</dbReference>
<dbReference type="Pfam" id="PF08434">
    <property type="entry name" value="CLCA"/>
    <property type="match status" value="1"/>
</dbReference>
<reference evidence="3 4" key="1">
    <citation type="journal article" date="2017" name="PLoS Biol.">
        <title>The sea cucumber genome provides insights into morphological evolution and visceral regeneration.</title>
        <authorList>
            <person name="Zhang X."/>
            <person name="Sun L."/>
            <person name="Yuan J."/>
            <person name="Sun Y."/>
            <person name="Gao Y."/>
            <person name="Zhang L."/>
            <person name="Li S."/>
            <person name="Dai H."/>
            <person name="Hamel J.F."/>
            <person name="Liu C."/>
            <person name="Yu Y."/>
            <person name="Liu S."/>
            <person name="Lin W."/>
            <person name="Guo K."/>
            <person name="Jin S."/>
            <person name="Xu P."/>
            <person name="Storey K.B."/>
            <person name="Huan P."/>
            <person name="Zhang T."/>
            <person name="Zhou Y."/>
            <person name="Zhang J."/>
            <person name="Lin C."/>
            <person name="Li X."/>
            <person name="Xing L."/>
            <person name="Huo D."/>
            <person name="Sun M."/>
            <person name="Wang L."/>
            <person name="Mercier A."/>
            <person name="Li F."/>
            <person name="Yang H."/>
            <person name="Xiang J."/>
        </authorList>
    </citation>
    <scope>NUCLEOTIDE SEQUENCE [LARGE SCALE GENOMIC DNA]</scope>
    <source>
        <strain evidence="3">Shaxun</strain>
        <tissue evidence="3">Muscle</tissue>
    </source>
</reference>
<dbReference type="STRING" id="307972.A0A2G8KI76"/>
<feature type="domain" description="Calcium-activated chloride channel N-terminal" evidence="2">
    <location>
        <begin position="2"/>
        <end position="91"/>
    </location>
</feature>
<keyword evidence="1" id="KW-0812">Transmembrane</keyword>
<feature type="non-terminal residue" evidence="3">
    <location>
        <position position="1"/>
    </location>
</feature>